<dbReference type="PANTHER" id="PTHR30474">
    <property type="entry name" value="CELL CYCLE PROTEIN"/>
    <property type="match status" value="1"/>
</dbReference>
<evidence type="ECO:0000256" key="15">
    <source>
        <dbReference type="ARBA" id="ARBA00049902"/>
    </source>
</evidence>
<dbReference type="EC" id="2.4.99.28" evidence="14"/>
<protein>
    <recommendedName>
        <fullName evidence="12">Probable peptidoglycan glycosyltransferase FtsW</fullName>
        <ecNumber evidence="14">2.4.99.28</ecNumber>
    </recommendedName>
    <alternativeName>
        <fullName evidence="13">Cell division protein FtsW</fullName>
    </alternativeName>
    <alternativeName>
        <fullName evidence="10">Cell wall polymerase</fullName>
    </alternativeName>
    <alternativeName>
        <fullName evidence="9">Peptidoglycan polymerase</fullName>
    </alternativeName>
</protein>
<accession>A0ABW1KQY7</accession>
<dbReference type="EMBL" id="JBHPON010000001">
    <property type="protein sequence ID" value="MFC6034160.1"/>
    <property type="molecule type" value="Genomic_DNA"/>
</dbReference>
<feature type="transmembrane region" description="Helical" evidence="16">
    <location>
        <begin position="149"/>
        <end position="168"/>
    </location>
</feature>
<comment type="catalytic activity">
    <reaction evidence="15">
        <text>[GlcNAc-(1-&gt;4)-Mur2Ac(oyl-L-Ala-gamma-D-Glu-L-Lys-D-Ala-D-Ala)](n)-di-trans,octa-cis-undecaprenyl diphosphate + beta-D-GlcNAc-(1-&gt;4)-Mur2Ac(oyl-L-Ala-gamma-D-Glu-L-Lys-D-Ala-D-Ala)-di-trans,octa-cis-undecaprenyl diphosphate = [GlcNAc-(1-&gt;4)-Mur2Ac(oyl-L-Ala-gamma-D-Glu-L-Lys-D-Ala-D-Ala)](n+1)-di-trans,octa-cis-undecaprenyl diphosphate + di-trans,octa-cis-undecaprenyl diphosphate + H(+)</text>
        <dbReference type="Rhea" id="RHEA:23708"/>
        <dbReference type="Rhea" id="RHEA-COMP:9602"/>
        <dbReference type="Rhea" id="RHEA-COMP:9603"/>
        <dbReference type="ChEBI" id="CHEBI:15378"/>
        <dbReference type="ChEBI" id="CHEBI:58405"/>
        <dbReference type="ChEBI" id="CHEBI:60033"/>
        <dbReference type="ChEBI" id="CHEBI:78435"/>
        <dbReference type="EC" id="2.4.99.28"/>
    </reaction>
</comment>
<reference evidence="17 18" key="1">
    <citation type="submission" date="2024-09" db="EMBL/GenBank/DDBJ databases">
        <authorList>
            <person name="Zhang Z.-H."/>
        </authorList>
    </citation>
    <scope>NUCLEOTIDE SEQUENCE [LARGE SCALE GENOMIC DNA]</scope>
    <source>
        <strain evidence="17 18">HHTR114</strain>
    </source>
</reference>
<evidence type="ECO:0000256" key="11">
    <source>
        <dbReference type="ARBA" id="ARBA00038053"/>
    </source>
</evidence>
<evidence type="ECO:0000313" key="17">
    <source>
        <dbReference type="EMBL" id="MFC6034160.1"/>
    </source>
</evidence>
<feature type="transmembrane region" description="Helical" evidence="16">
    <location>
        <begin position="86"/>
        <end position="106"/>
    </location>
</feature>
<keyword evidence="7 16" id="KW-1133">Transmembrane helix</keyword>
<keyword evidence="8 16" id="KW-0472">Membrane</keyword>
<evidence type="ECO:0000256" key="10">
    <source>
        <dbReference type="ARBA" id="ARBA00033270"/>
    </source>
</evidence>
<dbReference type="PANTHER" id="PTHR30474:SF2">
    <property type="entry name" value="PEPTIDOGLYCAN GLYCOSYLTRANSFERASE FTSW-RELATED"/>
    <property type="match status" value="1"/>
</dbReference>
<feature type="transmembrane region" description="Helical" evidence="16">
    <location>
        <begin position="342"/>
        <end position="364"/>
    </location>
</feature>
<comment type="subcellular location">
    <subcellularLocation>
        <location evidence="1">Membrane</location>
        <topology evidence="1">Multi-pass membrane protein</topology>
    </subcellularLocation>
</comment>
<name>A0ABW1KQY7_9PROT</name>
<proteinExistence type="inferred from homology"/>
<dbReference type="InterPro" id="IPR001182">
    <property type="entry name" value="FtsW/RodA"/>
</dbReference>
<evidence type="ECO:0000256" key="7">
    <source>
        <dbReference type="ARBA" id="ARBA00022989"/>
    </source>
</evidence>
<evidence type="ECO:0000256" key="2">
    <source>
        <dbReference type="ARBA" id="ARBA00022676"/>
    </source>
</evidence>
<evidence type="ECO:0000256" key="14">
    <source>
        <dbReference type="ARBA" id="ARBA00044770"/>
    </source>
</evidence>
<gene>
    <name evidence="17" type="ORF">ACFMB1_01315</name>
</gene>
<sequence>MRRLSRLDTSPFARLWWSIDRPALGVLSLIILIGGVVLMAAGPSAAARMPNVDQFQFPVRQLIFMGPTLLIVTAIAFLTPLQARRLGVFVFLGAIALMIYLLLFGAEVNGAKRWLYFAGMSLQPSEFAKPGFVVAAAWMLAEGARDPKFPGGAIAIGLYGFFALLLLLQPDFGQWALITAVWAVMFFVAGWSWLWIGLLGVVGMGALTAGYYLSDHVAARVDGFFKPETTETYQVDRAIETIANGGLIGRGDAPPVKTMLPDAHTDFIFAVAGEEFGFLLALLIIILFAIFTARIMAVAAGLKSIFAQCAATGLAAIIGFQAIINIGVSLRALPAKGMTLPFISYGGSSLLATGLTVGLIFALTRTHQGVFRRKDIMP</sequence>
<evidence type="ECO:0000256" key="3">
    <source>
        <dbReference type="ARBA" id="ARBA00022679"/>
    </source>
</evidence>
<feature type="transmembrane region" description="Helical" evidence="16">
    <location>
        <begin position="267"/>
        <end position="293"/>
    </location>
</feature>
<keyword evidence="2" id="KW-0328">Glycosyltransferase</keyword>
<evidence type="ECO:0000313" key="18">
    <source>
        <dbReference type="Proteomes" id="UP001596116"/>
    </source>
</evidence>
<evidence type="ECO:0000256" key="5">
    <source>
        <dbReference type="ARBA" id="ARBA00022960"/>
    </source>
</evidence>
<evidence type="ECO:0000256" key="13">
    <source>
        <dbReference type="ARBA" id="ARBA00041418"/>
    </source>
</evidence>
<evidence type="ECO:0000256" key="6">
    <source>
        <dbReference type="ARBA" id="ARBA00022984"/>
    </source>
</evidence>
<dbReference type="Proteomes" id="UP001596116">
    <property type="component" value="Unassembled WGS sequence"/>
</dbReference>
<keyword evidence="6" id="KW-0573">Peptidoglycan synthesis</keyword>
<evidence type="ECO:0000256" key="4">
    <source>
        <dbReference type="ARBA" id="ARBA00022692"/>
    </source>
</evidence>
<comment type="similarity">
    <text evidence="11">Belongs to the SEDS family. FtsW subfamily.</text>
</comment>
<evidence type="ECO:0000256" key="1">
    <source>
        <dbReference type="ARBA" id="ARBA00004141"/>
    </source>
</evidence>
<keyword evidence="18" id="KW-1185">Reference proteome</keyword>
<dbReference type="Pfam" id="PF01098">
    <property type="entry name" value="FTSW_RODA_SPOVE"/>
    <property type="match status" value="1"/>
</dbReference>
<keyword evidence="4 16" id="KW-0812">Transmembrane</keyword>
<organism evidence="17 18">
    <name type="scientific">Hyphococcus aureus</name>
    <dbReference type="NCBI Taxonomy" id="2666033"/>
    <lineage>
        <taxon>Bacteria</taxon>
        <taxon>Pseudomonadati</taxon>
        <taxon>Pseudomonadota</taxon>
        <taxon>Alphaproteobacteria</taxon>
        <taxon>Parvularculales</taxon>
        <taxon>Parvularculaceae</taxon>
        <taxon>Hyphococcus</taxon>
    </lineage>
</organism>
<dbReference type="RefSeq" id="WP_379880529.1">
    <property type="nucleotide sequence ID" value="NZ_JBHPON010000001.1"/>
</dbReference>
<feature type="transmembrane region" description="Helical" evidence="16">
    <location>
        <begin position="62"/>
        <end position="79"/>
    </location>
</feature>
<evidence type="ECO:0000256" key="9">
    <source>
        <dbReference type="ARBA" id="ARBA00032370"/>
    </source>
</evidence>
<evidence type="ECO:0000256" key="12">
    <source>
        <dbReference type="ARBA" id="ARBA00041185"/>
    </source>
</evidence>
<feature type="transmembrane region" description="Helical" evidence="16">
    <location>
        <begin position="305"/>
        <end position="330"/>
    </location>
</feature>
<evidence type="ECO:0000256" key="8">
    <source>
        <dbReference type="ARBA" id="ARBA00023136"/>
    </source>
</evidence>
<keyword evidence="5" id="KW-0133">Cell shape</keyword>
<feature type="transmembrane region" description="Helical" evidence="16">
    <location>
        <begin position="175"/>
        <end position="196"/>
    </location>
</feature>
<comment type="caution">
    <text evidence="17">The sequence shown here is derived from an EMBL/GenBank/DDBJ whole genome shotgun (WGS) entry which is preliminary data.</text>
</comment>
<evidence type="ECO:0000256" key="16">
    <source>
        <dbReference type="SAM" id="Phobius"/>
    </source>
</evidence>
<keyword evidence="3" id="KW-0808">Transferase</keyword>